<dbReference type="InterPro" id="IPR016047">
    <property type="entry name" value="M23ase_b-sheet_dom"/>
</dbReference>
<dbReference type="InterPro" id="IPR011055">
    <property type="entry name" value="Dup_hybrid_motif"/>
</dbReference>
<dbReference type="Pfam" id="PF01551">
    <property type="entry name" value="Peptidase_M23"/>
    <property type="match status" value="1"/>
</dbReference>
<dbReference type="PANTHER" id="PTHR21666:SF270">
    <property type="entry name" value="MUREIN HYDROLASE ACTIVATOR ENVC"/>
    <property type="match status" value="1"/>
</dbReference>
<dbReference type="Gene3D" id="2.40.128.340">
    <property type="match status" value="1"/>
</dbReference>
<proteinExistence type="predicted"/>
<dbReference type="EMBL" id="JAJOMB010000018">
    <property type="protein sequence ID" value="MCD5314777.1"/>
    <property type="molecule type" value="Genomic_DNA"/>
</dbReference>
<dbReference type="InterPro" id="IPR028994">
    <property type="entry name" value="Integrin_alpha_N"/>
</dbReference>
<dbReference type="PANTHER" id="PTHR21666">
    <property type="entry name" value="PEPTIDASE-RELATED"/>
    <property type="match status" value="1"/>
</dbReference>
<organism evidence="2 3">
    <name type="scientific">Kineosporia babensis</name>
    <dbReference type="NCBI Taxonomy" id="499548"/>
    <lineage>
        <taxon>Bacteria</taxon>
        <taxon>Bacillati</taxon>
        <taxon>Actinomycetota</taxon>
        <taxon>Actinomycetes</taxon>
        <taxon>Kineosporiales</taxon>
        <taxon>Kineosporiaceae</taxon>
        <taxon>Kineosporia</taxon>
    </lineage>
</organism>
<evidence type="ECO:0000259" key="1">
    <source>
        <dbReference type="Pfam" id="PF01551"/>
    </source>
</evidence>
<dbReference type="GO" id="GO:0004222">
    <property type="term" value="F:metalloendopeptidase activity"/>
    <property type="evidence" value="ECO:0007669"/>
    <property type="project" value="TreeGrafter"/>
</dbReference>
<protein>
    <submittedName>
        <fullName evidence="2">Peptidoglycan DD-metalloendopeptidase family protein</fullName>
    </submittedName>
</protein>
<feature type="domain" description="M23ase beta-sheet core" evidence="1">
    <location>
        <begin position="81"/>
        <end position="160"/>
    </location>
</feature>
<dbReference type="SUPFAM" id="SSF51261">
    <property type="entry name" value="Duplicated hybrid motif"/>
    <property type="match status" value="1"/>
</dbReference>
<dbReference type="Gene3D" id="2.70.70.10">
    <property type="entry name" value="Glucose Permease (Domain IIA)"/>
    <property type="match status" value="1"/>
</dbReference>
<comment type="caution">
    <text evidence="2">The sequence shown here is derived from an EMBL/GenBank/DDBJ whole genome shotgun (WGS) entry which is preliminary data.</text>
</comment>
<gene>
    <name evidence="2" type="ORF">LR394_28135</name>
</gene>
<name>A0A9X1NGN8_9ACTN</name>
<keyword evidence="3" id="KW-1185">Reference proteome</keyword>
<dbReference type="AlphaFoldDB" id="A0A9X1NGN8"/>
<dbReference type="SUPFAM" id="SSF69318">
    <property type="entry name" value="Integrin alpha N-terminal domain"/>
    <property type="match status" value="1"/>
</dbReference>
<accession>A0A9X1NGN8</accession>
<evidence type="ECO:0000313" key="3">
    <source>
        <dbReference type="Proteomes" id="UP001138997"/>
    </source>
</evidence>
<dbReference type="InterPro" id="IPR050570">
    <property type="entry name" value="Cell_wall_metabolism_enzyme"/>
</dbReference>
<sequence>MSKNHKPFVTVAAATVLAGTAVVTVQTTSGQAAPAAVARPVVEADRPVFQLPFKCDTKAYFGTAGSHAPAQDIYRNPFNDTAGEEVVASAPGTVNFSGWDSGGGWVVQIDHGKGWFTTQIHLAKEQLIKQGAKVNRGQVIGLASDTGSKSGGINHVHYEQAYDVDGDGQVQWGGPNNERQTVTFDGIRYEDTTGQEIFVTSANCRASGPSRGIGVFRPSAKAWFAPGRTLRQSWGEKDDQPLVGDWNGDGEPGLAIFRPSAQTWYTPGSTWMKNWGNPGDLAVGGDFNGDGKDEPAVFRPSTKTWYTPGKVLKANWGEPKDVPFAGDFDGDGKDEIGVYRPSTNTWYTPGKVLKANWGRSGDKPVIGDFNGDGKDEIGMFRASTKSWYTPGRIMRQDWGEAGDLPIAGL</sequence>
<dbReference type="CDD" id="cd12797">
    <property type="entry name" value="M23_peptidase"/>
    <property type="match status" value="1"/>
</dbReference>
<dbReference type="Proteomes" id="UP001138997">
    <property type="component" value="Unassembled WGS sequence"/>
</dbReference>
<reference evidence="2" key="1">
    <citation type="submission" date="2021-11" db="EMBL/GenBank/DDBJ databases">
        <title>Streptomyces corallinus and Kineosporia corallina sp. nov., two new coral-derived marine actinobacteria.</title>
        <authorList>
            <person name="Buangrab K."/>
            <person name="Sutthacheep M."/>
            <person name="Yeemin T."/>
            <person name="Harunari E."/>
            <person name="Igarashi Y."/>
            <person name="Sripreechasak P."/>
            <person name="Kanchanasin P."/>
            <person name="Tanasupawat S."/>
            <person name="Phongsopitanun W."/>
        </authorList>
    </citation>
    <scope>NUCLEOTIDE SEQUENCE</scope>
    <source>
        <strain evidence="2">JCM 31032</strain>
    </source>
</reference>
<evidence type="ECO:0000313" key="2">
    <source>
        <dbReference type="EMBL" id="MCD5314777.1"/>
    </source>
</evidence>
<dbReference type="RefSeq" id="WP_231447581.1">
    <property type="nucleotide sequence ID" value="NZ_JAJOMB010000018.1"/>
</dbReference>